<evidence type="ECO:0000313" key="1">
    <source>
        <dbReference type="EMBL" id="GAA4236009.1"/>
    </source>
</evidence>
<gene>
    <name evidence="1" type="ORF">GCM10022291_19360</name>
</gene>
<protein>
    <submittedName>
        <fullName evidence="1">Uncharacterized protein</fullName>
    </submittedName>
</protein>
<dbReference type="Proteomes" id="UP001501496">
    <property type="component" value="Unassembled WGS sequence"/>
</dbReference>
<dbReference type="SUPFAM" id="SSF53756">
    <property type="entry name" value="UDP-Glycosyltransferase/glycogen phosphorylase"/>
    <property type="match status" value="1"/>
</dbReference>
<keyword evidence="2" id="KW-1185">Reference proteome</keyword>
<evidence type="ECO:0000313" key="2">
    <source>
        <dbReference type="Proteomes" id="UP001501496"/>
    </source>
</evidence>
<proteinExistence type="predicted"/>
<sequence>MFYRIIVSAFAVQPDQKSSEAIVNKNWFDIVSKKGTVIYAMSAFSNYLFEKEGVRLVKKHKVSLVLYKISKKKKGLITFIYRLLNKIYKTLTGSNSSLQEELWVKAQTKILDKSIIKKDVVWARILPAISIKPVLNVYNKQPFPFVVNVNDPIYAGVFIKNNLNRDQSIFLETKKIAQAWTFPSSKLADRMANNYNLDRQRCFVIPHAMRKVKKLYVRNIEKKEVNFLYTGTFYKSAFTEEFKTSLINFNKLKEAEKVNFTFVLSQFDDDSITWLKASIPNVTLKYKLERTEVLELVKQSDCMFVVDSILHGELLKGKLIEALSFGVPVLGVTYPNSIMDKVVNTYGCVSAYQNKKGDILNKMRFFVENINNLNWLNAFYKQRTIALDKISEDYVAEATQLVNTFAYNRFNNKNKATIVAPQQLNWP</sequence>
<name>A0ABP8C9Y4_9FLAO</name>
<comment type="caution">
    <text evidence="1">The sequence shown here is derived from an EMBL/GenBank/DDBJ whole genome shotgun (WGS) entry which is preliminary data.</text>
</comment>
<dbReference type="EMBL" id="BAABCA010000004">
    <property type="protein sequence ID" value="GAA4236009.1"/>
    <property type="molecule type" value="Genomic_DNA"/>
</dbReference>
<organism evidence="1 2">
    <name type="scientific">Postechiella marina</name>
    <dbReference type="NCBI Taxonomy" id="943941"/>
    <lineage>
        <taxon>Bacteria</taxon>
        <taxon>Pseudomonadati</taxon>
        <taxon>Bacteroidota</taxon>
        <taxon>Flavobacteriia</taxon>
        <taxon>Flavobacteriales</taxon>
        <taxon>Flavobacteriaceae</taxon>
        <taxon>Postechiella</taxon>
    </lineage>
</organism>
<reference evidence="2" key="1">
    <citation type="journal article" date="2019" name="Int. J. Syst. Evol. Microbiol.">
        <title>The Global Catalogue of Microorganisms (GCM) 10K type strain sequencing project: providing services to taxonomists for standard genome sequencing and annotation.</title>
        <authorList>
            <consortium name="The Broad Institute Genomics Platform"/>
            <consortium name="The Broad Institute Genome Sequencing Center for Infectious Disease"/>
            <person name="Wu L."/>
            <person name="Ma J."/>
        </authorList>
    </citation>
    <scope>NUCLEOTIDE SEQUENCE [LARGE SCALE GENOMIC DNA]</scope>
    <source>
        <strain evidence="2">JCM 17630</strain>
    </source>
</reference>
<dbReference type="RefSeq" id="WP_344788008.1">
    <property type="nucleotide sequence ID" value="NZ_BAABCA010000004.1"/>
</dbReference>
<accession>A0ABP8C9Y4</accession>